<sequence>MSLNDLKPANTKRARATAVKAFERFLTVESTSMEHVRALIAVDPGRAGCILVTLMDKFGVYLAFHAGARGQPLSRHSAAQYFRQVKCWLLDEYPVQGGAVERQLLSLGRTLEQHCIKRESGGFVKKAVACTKESLKKMTSYLYSTASCGSDYQDAALLCLLWYLFGRASDLTFVRKQQLSIGAGEVFFIRFIRSLFPDGDPATCPLLALTLALIVQESPCAALLNHLPVKSKDVPVELTESIPLLDLLDDSSAPGSSQAPTTSCTTSIKPVAGIHVLINRLLHRVAGPAGVEDALTSHSFRRGGAQHANACSELTAQLIFDRGAWNLTTTNKAFAYVFNTPKEDHQVAKILSGMSPRQASVLPSLGIFDSVTQEEIRAVSYKLFNASHGLANKSFNLSSGVIDVLTATLIQHYPALMAFNEDAPAMKTIQRCTEASGVTTTSLLAWSQQLARSTAHTKATADDLMGGNAKAKVVFDHQSALIERLIEVNRNLEARVTLLESTNTYAAGKTSACEIQKKRSRDKDENVPVKRRRRSKTTPLVDTWFAWYTAVPRGWLSTNKHKKSDSKQLVAFMRLFIDDGYALDDSSPTYKDNVRQLGERASQEITAFLSAQGIPSKGSNAVLKVLRQLHREGILNDRISAYQQRLAVGRIAYPAPSHCQSVLKVRLTMSLNDLKPANTKRARATAVKAFERFLTVESTSMEHVRALIAVDPGRAGCILVTLMDKFGVYLAFHAGARGQPLSRHSAAQYFRQVKCWLLDEYPVQGGAVERQLLSLGRTLEQHCIKRESGGFVKKAVACTKESLKKMTSYLYSTASCGSDYQDAALLCLLWYLFGRASDLTFVRKQQLSIGAGEVFFIRFIRSLFPDGDPATCPLLALTLALIVQESPCAALLNHLPVKSKDVPVELTESIPLLDLLDDSSAPGSSQAPTTSCTTSIKPVAGIHVLINRLLHRVAGPAGVEDALTSHSFRRGGAQHANACSELTAQLIFDRGAWNLTTTNKAFAYVFNTPKEDHQVAKILSGMSPRQASVLPSLGIFDSVTQEEIRAVSYKLFNASHGLANKSFNLSSGVIDVLTATLIQHYPALMAFNEDAPAMKTIQRCTEASGVTTTSLLAWSQQLARSTAHTKATADDLMGGNAKAKVVFDHQSALIERLIEVNRNLEARVTLLESTNTYAAGKTSACEIQKKRSRDKDENVPVKRRRRSKTTPLVDTWFAWYTAVPRGWLSTNKHKKSDSKQLVAFMRLFIDDGYALDDSSPTYKDNVRQLGERASQEITAFLSAQGIPSKGSNAVLKVLRQLHREGILNDRISAYQQRLAVGRIAYPAPSHCQSVLKVRL</sequence>
<evidence type="ECO:0000313" key="2">
    <source>
        <dbReference type="Proteomes" id="UP001259832"/>
    </source>
</evidence>
<dbReference type="Gene3D" id="1.10.443.10">
    <property type="entry name" value="Intergrase catalytic core"/>
    <property type="match status" value="2"/>
</dbReference>
<dbReference type="Proteomes" id="UP001259832">
    <property type="component" value="Unassembled WGS sequence"/>
</dbReference>
<name>A0AAD9GAU4_9STRA</name>
<reference evidence="1" key="1">
    <citation type="submission" date="2023-08" db="EMBL/GenBank/DDBJ databases">
        <title>Reference Genome Resource for the Citrus Pathogen Phytophthora citrophthora.</title>
        <authorList>
            <person name="Moller H."/>
            <person name="Coetzee B."/>
            <person name="Rose L.J."/>
            <person name="Van Niekerk J.M."/>
        </authorList>
    </citation>
    <scope>NUCLEOTIDE SEQUENCE</scope>
    <source>
        <strain evidence="1">STE-U-9442</strain>
    </source>
</reference>
<keyword evidence="2" id="KW-1185">Reference proteome</keyword>
<protein>
    <submittedName>
        <fullName evidence="1">Uncharacterized protein</fullName>
    </submittedName>
</protein>
<dbReference type="GO" id="GO:0006310">
    <property type="term" value="P:DNA recombination"/>
    <property type="evidence" value="ECO:0007669"/>
    <property type="project" value="InterPro"/>
</dbReference>
<evidence type="ECO:0000313" key="1">
    <source>
        <dbReference type="EMBL" id="KAK1935098.1"/>
    </source>
</evidence>
<dbReference type="InterPro" id="IPR013762">
    <property type="entry name" value="Integrase-like_cat_sf"/>
</dbReference>
<gene>
    <name evidence="1" type="ORF">P3T76_010864</name>
</gene>
<dbReference type="GO" id="GO:0003677">
    <property type="term" value="F:DNA binding"/>
    <property type="evidence" value="ECO:0007669"/>
    <property type="project" value="InterPro"/>
</dbReference>
<organism evidence="1 2">
    <name type="scientific">Phytophthora citrophthora</name>
    <dbReference type="NCBI Taxonomy" id="4793"/>
    <lineage>
        <taxon>Eukaryota</taxon>
        <taxon>Sar</taxon>
        <taxon>Stramenopiles</taxon>
        <taxon>Oomycota</taxon>
        <taxon>Peronosporomycetes</taxon>
        <taxon>Peronosporales</taxon>
        <taxon>Peronosporaceae</taxon>
        <taxon>Phytophthora</taxon>
    </lineage>
</organism>
<dbReference type="EMBL" id="JASMQC010000024">
    <property type="protein sequence ID" value="KAK1935098.1"/>
    <property type="molecule type" value="Genomic_DNA"/>
</dbReference>
<dbReference type="GO" id="GO:0015074">
    <property type="term" value="P:DNA integration"/>
    <property type="evidence" value="ECO:0007669"/>
    <property type="project" value="InterPro"/>
</dbReference>
<proteinExistence type="predicted"/>
<accession>A0AAD9GAU4</accession>
<comment type="caution">
    <text evidence="1">The sequence shown here is derived from an EMBL/GenBank/DDBJ whole genome shotgun (WGS) entry which is preliminary data.</text>
</comment>